<evidence type="ECO:0000259" key="7">
    <source>
        <dbReference type="PROSITE" id="PS50850"/>
    </source>
</evidence>
<feature type="transmembrane region" description="Helical" evidence="6">
    <location>
        <begin position="300"/>
        <end position="320"/>
    </location>
</feature>
<sequence length="397" mass="40415">MKPDFKPAVSPAVQIGLVGFALIAICYGFARFAFGLLLPQIDAELSLGPTVSGVISGGSFLGYCLFIIISAIATERLGPRVVATAAACVAAVGMAGIAVAPDAVWLAVAVMIAGASTGLASPPMAAAVAVAVRRDRQDMTNTVINAGTSVGVMLSWPIALMIGGQWRLVFAVFAGAAIILTIALIRTIPRGTKAAATQAKGGMPSLKGDVARLICAAFLMGAASTAIWSFGGQLARMQLDLGESGSGALWVAIGIGGIAGAWAGAFVARFGINRVHWAFLALMAIGILAAGTGTFMAVTFAGGVLFGGAYVTLTGVYLVWGVRALQDRPATGLMIGFLTIAIGQTAGAPVFGFLLDRMGPDSAVVIFACLGLLAGTMRTRKNRVAVDPEIRRATPTG</sequence>
<dbReference type="GO" id="GO:0022857">
    <property type="term" value="F:transmembrane transporter activity"/>
    <property type="evidence" value="ECO:0007669"/>
    <property type="project" value="InterPro"/>
</dbReference>
<feature type="transmembrane region" description="Helical" evidence="6">
    <location>
        <begin position="210"/>
        <end position="228"/>
    </location>
</feature>
<feature type="transmembrane region" description="Helical" evidence="6">
    <location>
        <begin position="54"/>
        <end position="74"/>
    </location>
</feature>
<organism evidence="8 9">
    <name type="scientific">Thalassospira xiamenensis</name>
    <dbReference type="NCBI Taxonomy" id="220697"/>
    <lineage>
        <taxon>Bacteria</taxon>
        <taxon>Pseudomonadati</taxon>
        <taxon>Pseudomonadota</taxon>
        <taxon>Alphaproteobacteria</taxon>
        <taxon>Rhodospirillales</taxon>
        <taxon>Thalassospiraceae</taxon>
        <taxon>Thalassospira</taxon>
    </lineage>
</organism>
<gene>
    <name evidence="8" type="ORF">SAMN05428964_101620</name>
</gene>
<feature type="transmembrane region" description="Helical" evidence="6">
    <location>
        <begin position="358"/>
        <end position="375"/>
    </location>
</feature>
<keyword evidence="2" id="KW-1003">Cell membrane</keyword>
<keyword evidence="5 6" id="KW-0472">Membrane</keyword>
<accession>A0A285REW3</accession>
<dbReference type="InterPro" id="IPR020846">
    <property type="entry name" value="MFS_dom"/>
</dbReference>
<feature type="transmembrane region" description="Helical" evidence="6">
    <location>
        <begin position="275"/>
        <end position="294"/>
    </location>
</feature>
<evidence type="ECO:0000256" key="2">
    <source>
        <dbReference type="ARBA" id="ARBA00022475"/>
    </source>
</evidence>
<feature type="transmembrane region" description="Helical" evidence="6">
    <location>
        <begin position="106"/>
        <end position="131"/>
    </location>
</feature>
<comment type="subcellular location">
    <subcellularLocation>
        <location evidence="1">Cell membrane</location>
        <topology evidence="1">Multi-pass membrane protein</topology>
    </subcellularLocation>
</comment>
<evidence type="ECO:0000313" key="8">
    <source>
        <dbReference type="EMBL" id="SOB92620.1"/>
    </source>
</evidence>
<dbReference type="Pfam" id="PF07690">
    <property type="entry name" value="MFS_1"/>
    <property type="match status" value="1"/>
</dbReference>
<evidence type="ECO:0000256" key="6">
    <source>
        <dbReference type="SAM" id="Phobius"/>
    </source>
</evidence>
<dbReference type="PANTHER" id="PTHR43124:SF3">
    <property type="entry name" value="CHLORAMPHENICOL EFFLUX PUMP RV0191"/>
    <property type="match status" value="1"/>
</dbReference>
<feature type="domain" description="Major facilitator superfamily (MFS) profile" evidence="7">
    <location>
        <begin position="16"/>
        <end position="397"/>
    </location>
</feature>
<keyword evidence="3 6" id="KW-0812">Transmembrane</keyword>
<dbReference type="SUPFAM" id="SSF103473">
    <property type="entry name" value="MFS general substrate transporter"/>
    <property type="match status" value="1"/>
</dbReference>
<feature type="transmembrane region" description="Helical" evidence="6">
    <location>
        <begin position="332"/>
        <end position="352"/>
    </location>
</feature>
<feature type="transmembrane region" description="Helical" evidence="6">
    <location>
        <begin position="168"/>
        <end position="189"/>
    </location>
</feature>
<dbReference type="EMBL" id="OBMM01000001">
    <property type="protein sequence ID" value="SOB92620.1"/>
    <property type="molecule type" value="Genomic_DNA"/>
</dbReference>
<keyword evidence="4 6" id="KW-1133">Transmembrane helix</keyword>
<dbReference type="GO" id="GO:0005886">
    <property type="term" value="C:plasma membrane"/>
    <property type="evidence" value="ECO:0007669"/>
    <property type="project" value="UniProtKB-SubCell"/>
</dbReference>
<dbReference type="Proteomes" id="UP000219068">
    <property type="component" value="Unassembled WGS sequence"/>
</dbReference>
<dbReference type="AlphaFoldDB" id="A0A285REW3"/>
<evidence type="ECO:0000256" key="4">
    <source>
        <dbReference type="ARBA" id="ARBA00022989"/>
    </source>
</evidence>
<feature type="transmembrane region" description="Helical" evidence="6">
    <location>
        <begin position="248"/>
        <end position="268"/>
    </location>
</feature>
<dbReference type="InterPro" id="IPR011701">
    <property type="entry name" value="MFS"/>
</dbReference>
<dbReference type="InterPro" id="IPR036259">
    <property type="entry name" value="MFS_trans_sf"/>
</dbReference>
<feature type="transmembrane region" description="Helical" evidence="6">
    <location>
        <begin position="143"/>
        <end position="162"/>
    </location>
</feature>
<evidence type="ECO:0000256" key="1">
    <source>
        <dbReference type="ARBA" id="ARBA00004651"/>
    </source>
</evidence>
<dbReference type="RefSeq" id="WP_097050439.1">
    <property type="nucleotide sequence ID" value="NZ_OBMM01000001.1"/>
</dbReference>
<feature type="transmembrane region" description="Helical" evidence="6">
    <location>
        <begin position="81"/>
        <end position="100"/>
    </location>
</feature>
<feature type="transmembrane region" description="Helical" evidence="6">
    <location>
        <begin position="12"/>
        <end position="34"/>
    </location>
</feature>
<protein>
    <submittedName>
        <fullName evidence="8">Predicted arabinose efflux permease, MFS family</fullName>
    </submittedName>
</protein>
<dbReference type="PROSITE" id="PS50850">
    <property type="entry name" value="MFS"/>
    <property type="match status" value="1"/>
</dbReference>
<proteinExistence type="predicted"/>
<evidence type="ECO:0000256" key="5">
    <source>
        <dbReference type="ARBA" id="ARBA00023136"/>
    </source>
</evidence>
<dbReference type="InterPro" id="IPR050189">
    <property type="entry name" value="MFS_Efflux_Transporters"/>
</dbReference>
<reference evidence="8 9" key="1">
    <citation type="submission" date="2017-08" db="EMBL/GenBank/DDBJ databases">
        <authorList>
            <person name="de Groot N.N."/>
        </authorList>
    </citation>
    <scope>NUCLEOTIDE SEQUENCE [LARGE SCALE GENOMIC DNA]</scope>
    <source>
        <strain evidence="8 9">USBA 78</strain>
    </source>
</reference>
<evidence type="ECO:0000256" key="3">
    <source>
        <dbReference type="ARBA" id="ARBA00022692"/>
    </source>
</evidence>
<evidence type="ECO:0000313" key="9">
    <source>
        <dbReference type="Proteomes" id="UP000219068"/>
    </source>
</evidence>
<dbReference type="Gene3D" id="1.20.1250.20">
    <property type="entry name" value="MFS general substrate transporter like domains"/>
    <property type="match status" value="2"/>
</dbReference>
<dbReference type="PANTHER" id="PTHR43124">
    <property type="entry name" value="PURINE EFFLUX PUMP PBUE"/>
    <property type="match status" value="1"/>
</dbReference>
<name>A0A285REW3_9PROT</name>